<reference evidence="1" key="1">
    <citation type="submission" date="2020-03" db="EMBL/GenBank/DDBJ databases">
        <title>The deep terrestrial virosphere.</title>
        <authorList>
            <person name="Holmfeldt K."/>
            <person name="Nilsson E."/>
            <person name="Simone D."/>
            <person name="Lopez-Fernandez M."/>
            <person name="Wu X."/>
            <person name="de Brujin I."/>
            <person name="Lundin D."/>
            <person name="Andersson A."/>
            <person name="Bertilsson S."/>
            <person name="Dopson M."/>
        </authorList>
    </citation>
    <scope>NUCLEOTIDE SEQUENCE</scope>
    <source>
        <strain evidence="2">MM415A00243</strain>
        <strain evidence="1">MM415B00422</strain>
        <strain evidence="3">TM448B01581</strain>
    </source>
</reference>
<dbReference type="EMBL" id="MT142521">
    <property type="protein sequence ID" value="QJA83967.1"/>
    <property type="molecule type" value="Genomic_DNA"/>
</dbReference>
<gene>
    <name evidence="2" type="ORF">MM415A00243_0029</name>
    <name evidence="1" type="ORF">MM415B00422_0029</name>
    <name evidence="3" type="ORF">TM448B01581_0007</name>
</gene>
<evidence type="ECO:0000313" key="3">
    <source>
        <dbReference type="EMBL" id="QJH99412.1"/>
    </source>
</evidence>
<dbReference type="AlphaFoldDB" id="A0A6M3J810"/>
<sequence length="101" mass="11287">MSEAYESRFYAEVDADKLTEAVCAEVRTKSLASARQSTHATPRVIVVLSSLDGAEAKKLQAAGRVRTWREQYDRVHSVKQWVTELEPEPIKVIAGSIRTDP</sequence>
<dbReference type="EMBL" id="MT141535">
    <property type="protein sequence ID" value="QJA65267.1"/>
    <property type="molecule type" value="Genomic_DNA"/>
</dbReference>
<organism evidence="1">
    <name type="scientific">viral metagenome</name>
    <dbReference type="NCBI Taxonomy" id="1070528"/>
    <lineage>
        <taxon>unclassified sequences</taxon>
        <taxon>metagenomes</taxon>
        <taxon>organismal metagenomes</taxon>
    </lineage>
</organism>
<protein>
    <submittedName>
        <fullName evidence="1">Uncharacterized protein</fullName>
    </submittedName>
</protein>
<name>A0A6M3J810_9ZZZZ</name>
<evidence type="ECO:0000313" key="1">
    <source>
        <dbReference type="EMBL" id="QJA65267.1"/>
    </source>
</evidence>
<evidence type="ECO:0000313" key="2">
    <source>
        <dbReference type="EMBL" id="QJA83967.1"/>
    </source>
</evidence>
<dbReference type="EMBL" id="MT144787">
    <property type="protein sequence ID" value="QJH99412.1"/>
    <property type="molecule type" value="Genomic_DNA"/>
</dbReference>
<proteinExistence type="predicted"/>
<accession>A0A6M3J810</accession>